<name>A0A939H695_9CLOT</name>
<evidence type="ECO:0000256" key="1">
    <source>
        <dbReference type="SAM" id="Phobius"/>
    </source>
</evidence>
<dbReference type="InterPro" id="IPR035406">
    <property type="entry name" value="DUF5412"/>
</dbReference>
<comment type="caution">
    <text evidence="2">The sequence shown here is derived from an EMBL/GenBank/DDBJ whole genome shotgun (WGS) entry which is preliminary data.</text>
</comment>
<protein>
    <submittedName>
        <fullName evidence="2">DUF5412 domain-containing protein</fullName>
    </submittedName>
</protein>
<evidence type="ECO:0000313" key="2">
    <source>
        <dbReference type="EMBL" id="MBO1263886.1"/>
    </source>
</evidence>
<sequence>MKKVITVVTITMLLLFIGVYYFFYDMSHFSGGTLIAEETSPDGTYTVKAYLGEHGATVADTVRGELVFNEMGRRPKNIYWNYREEEADMYWVDEDTVVINGIELTVPSEIYDFRRDEGRE</sequence>
<keyword evidence="1" id="KW-0812">Transmembrane</keyword>
<reference evidence="2" key="1">
    <citation type="submission" date="2021-03" db="EMBL/GenBank/DDBJ databases">
        <title>Proteiniclasticum marinus sp. nov., isolated from tidal flat sediment.</title>
        <authorList>
            <person name="Namirimu T."/>
            <person name="Yang J.-A."/>
            <person name="Yang S.-H."/>
            <person name="Kim Y.-J."/>
            <person name="Kwon K.K."/>
        </authorList>
    </citation>
    <scope>NUCLEOTIDE SEQUENCE</scope>
    <source>
        <strain evidence="2">SCR006</strain>
    </source>
</reference>
<evidence type="ECO:0000313" key="3">
    <source>
        <dbReference type="Proteomes" id="UP000664218"/>
    </source>
</evidence>
<dbReference type="Pfam" id="PF17428">
    <property type="entry name" value="DUF5412"/>
    <property type="match status" value="1"/>
</dbReference>
<dbReference type="EMBL" id="JAFNJU010000001">
    <property type="protein sequence ID" value="MBO1263886.1"/>
    <property type="molecule type" value="Genomic_DNA"/>
</dbReference>
<gene>
    <name evidence="2" type="ORF">J3A84_02360</name>
</gene>
<feature type="transmembrane region" description="Helical" evidence="1">
    <location>
        <begin position="6"/>
        <end position="24"/>
    </location>
</feature>
<accession>A0A939H695</accession>
<keyword evidence="1" id="KW-1133">Transmembrane helix</keyword>
<dbReference type="RefSeq" id="WP_207598384.1">
    <property type="nucleotide sequence ID" value="NZ_JAFNJU010000001.1"/>
</dbReference>
<keyword evidence="3" id="KW-1185">Reference proteome</keyword>
<proteinExistence type="predicted"/>
<dbReference type="AlphaFoldDB" id="A0A939H695"/>
<dbReference type="Proteomes" id="UP000664218">
    <property type="component" value="Unassembled WGS sequence"/>
</dbReference>
<organism evidence="2 3">
    <name type="scientific">Proteiniclasticum aestuarii</name>
    <dbReference type="NCBI Taxonomy" id="2817862"/>
    <lineage>
        <taxon>Bacteria</taxon>
        <taxon>Bacillati</taxon>
        <taxon>Bacillota</taxon>
        <taxon>Clostridia</taxon>
        <taxon>Eubacteriales</taxon>
        <taxon>Clostridiaceae</taxon>
        <taxon>Proteiniclasticum</taxon>
    </lineage>
</organism>
<keyword evidence="1" id="KW-0472">Membrane</keyword>